<protein>
    <recommendedName>
        <fullName evidence="2">Peptidase C14 caspase domain-containing protein</fullName>
    </recommendedName>
</protein>
<sequence>MVKRAVLVGCNYPGSRCPLRGCVNDVTNMNKLLIDVYGFEKKNIMFMVDTDEKSVKPTGKNIVHYLGKAIQVSKSGDVLYFHFSGHGGQIPAESGDQEDDGEDECIYPADLNPMTEFRRRDSSLACADDTFRLLLADLNPGVNFTFVSDSCHSGGLLDSQDLQVGMGELGQVGKETEATSGEASMREEQKADRRLPTEILIQELADASGREVKLGTIRSTLYQLFREDTSPTVKVFVKNMAGRLEDGPPPEDWESSYNEVGVAALTHLKEIWDDETIDNDEYFRSARAVDGPLNFNGHANAKPDGQRLPPSTGTLVSGCQSNQTSADVPGWGGAYGALSNAILKLVKHHSGKITNKQLVNGCREIMVETQLDQRPCLYCTKEKVNANFICDLK</sequence>
<evidence type="ECO:0000313" key="4">
    <source>
        <dbReference type="Proteomes" id="UP000077202"/>
    </source>
</evidence>
<name>A0A176VUH5_MARPO</name>
<reference evidence="3" key="1">
    <citation type="submission" date="2016-03" db="EMBL/GenBank/DDBJ databases">
        <title>Mechanisms controlling the formation of the plant cell surface in tip-growing cells are functionally conserved among land plants.</title>
        <authorList>
            <person name="Honkanen S."/>
            <person name="Jones V.A."/>
            <person name="Morieri G."/>
            <person name="Champion C."/>
            <person name="Hetherington A.J."/>
            <person name="Kelly S."/>
            <person name="Saint-Marcoux D."/>
            <person name="Proust H."/>
            <person name="Prescott H."/>
            <person name="Dolan L."/>
        </authorList>
    </citation>
    <scope>NUCLEOTIDE SEQUENCE [LARGE SCALE GENOMIC DNA]</scope>
    <source>
        <tissue evidence="3">Whole gametophyte</tissue>
    </source>
</reference>
<dbReference type="GO" id="GO:0005737">
    <property type="term" value="C:cytoplasm"/>
    <property type="evidence" value="ECO:0007669"/>
    <property type="project" value="TreeGrafter"/>
</dbReference>
<dbReference type="Gene3D" id="3.40.50.12660">
    <property type="match status" value="2"/>
</dbReference>
<comment type="similarity">
    <text evidence="1">Belongs to the peptidase C14B family.</text>
</comment>
<dbReference type="InterPro" id="IPR011600">
    <property type="entry name" value="Pept_C14_caspase"/>
</dbReference>
<feature type="domain" description="Peptidase C14 caspase" evidence="2">
    <location>
        <begin position="3"/>
        <end position="380"/>
    </location>
</feature>
<proteinExistence type="inferred from homology"/>
<comment type="caution">
    <text evidence="3">The sequence shown here is derived from an EMBL/GenBank/DDBJ whole genome shotgun (WGS) entry which is preliminary data.</text>
</comment>
<dbReference type="PANTHER" id="PTHR48104">
    <property type="entry name" value="METACASPASE-4"/>
    <property type="match status" value="1"/>
</dbReference>
<dbReference type="InterPro" id="IPR050452">
    <property type="entry name" value="Metacaspase"/>
</dbReference>
<dbReference type="EMBL" id="LVLJ01002769">
    <property type="protein sequence ID" value="OAE23795.1"/>
    <property type="molecule type" value="Genomic_DNA"/>
</dbReference>
<evidence type="ECO:0000259" key="2">
    <source>
        <dbReference type="Pfam" id="PF00656"/>
    </source>
</evidence>
<keyword evidence="4" id="KW-1185">Reference proteome</keyword>
<evidence type="ECO:0000313" key="3">
    <source>
        <dbReference type="EMBL" id="OAE23795.1"/>
    </source>
</evidence>
<dbReference type="GO" id="GO:0004197">
    <property type="term" value="F:cysteine-type endopeptidase activity"/>
    <property type="evidence" value="ECO:0007669"/>
    <property type="project" value="InterPro"/>
</dbReference>
<gene>
    <name evidence="3" type="ORF">AXG93_3340s1220</name>
</gene>
<organism evidence="3 4">
    <name type="scientific">Marchantia polymorpha subsp. ruderalis</name>
    <dbReference type="NCBI Taxonomy" id="1480154"/>
    <lineage>
        <taxon>Eukaryota</taxon>
        <taxon>Viridiplantae</taxon>
        <taxon>Streptophyta</taxon>
        <taxon>Embryophyta</taxon>
        <taxon>Marchantiophyta</taxon>
        <taxon>Marchantiopsida</taxon>
        <taxon>Marchantiidae</taxon>
        <taxon>Marchantiales</taxon>
        <taxon>Marchantiaceae</taxon>
        <taxon>Marchantia</taxon>
    </lineage>
</organism>
<dbReference type="AlphaFoldDB" id="A0A176VUH5"/>
<evidence type="ECO:0000256" key="1">
    <source>
        <dbReference type="ARBA" id="ARBA00009005"/>
    </source>
</evidence>
<dbReference type="GO" id="GO:0006508">
    <property type="term" value="P:proteolysis"/>
    <property type="evidence" value="ECO:0007669"/>
    <property type="project" value="InterPro"/>
</dbReference>
<dbReference type="PANTHER" id="PTHR48104:SF30">
    <property type="entry name" value="METACASPASE-1"/>
    <property type="match status" value="1"/>
</dbReference>
<accession>A0A176VUH5</accession>
<dbReference type="Pfam" id="PF00656">
    <property type="entry name" value="Peptidase_C14"/>
    <property type="match status" value="1"/>
</dbReference>
<dbReference type="Proteomes" id="UP000077202">
    <property type="component" value="Unassembled WGS sequence"/>
</dbReference>